<sequence length="273" mass="30480">MDTCDLFSSCRKGDVGRVRYLLEQRDVEVNVRDKWDSTPLYYACLCGHEELVLYLLANGARCEANTFDGERCLYGAQSDAIRRALREYKQVTSCRRRDHYYSFLLRLLEQGIHSDVVFMVHGRSFRAHRCILGARSAYFANMLDTKWKGKSVVVLRHPLINPVAFGALLQYLYTGCLDVSVEHVSDCERLAKQCQLWDLLGDLEAKCELCVQPQAQGRGQELAGLPRALKLCSALRSGLQARYVREGADHRAPAGRLTAAGGPGPAGGLCPAH</sequence>
<evidence type="ECO:0000313" key="5">
    <source>
        <dbReference type="EMBL" id="HDA93513.1"/>
    </source>
</evidence>
<dbReference type="InterPro" id="IPR044515">
    <property type="entry name" value="ABTB1"/>
</dbReference>
<proteinExistence type="predicted"/>
<keyword evidence="1" id="KW-0677">Repeat</keyword>
<dbReference type="Pfam" id="PF12796">
    <property type="entry name" value="Ank_2"/>
    <property type="match status" value="1"/>
</dbReference>
<dbReference type="SUPFAM" id="SSF54695">
    <property type="entry name" value="POZ domain"/>
    <property type="match status" value="1"/>
</dbReference>
<dbReference type="SUPFAM" id="SSF48403">
    <property type="entry name" value="Ankyrin repeat"/>
    <property type="match status" value="1"/>
</dbReference>
<feature type="domain" description="BTB" evidence="4">
    <location>
        <begin position="114"/>
        <end position="181"/>
    </location>
</feature>
<dbReference type="Gene3D" id="1.25.40.20">
    <property type="entry name" value="Ankyrin repeat-containing domain"/>
    <property type="match status" value="1"/>
</dbReference>
<dbReference type="EMBL" id="DQIR01138037">
    <property type="protein sequence ID" value="HDA93513.1"/>
    <property type="molecule type" value="Transcribed_RNA"/>
</dbReference>
<evidence type="ECO:0000256" key="2">
    <source>
        <dbReference type="ARBA" id="ARBA00023043"/>
    </source>
</evidence>
<evidence type="ECO:0000256" key="1">
    <source>
        <dbReference type="ARBA" id="ARBA00022737"/>
    </source>
</evidence>
<reference evidence="5" key="1">
    <citation type="journal article" date="2019" name="PeerJ">
        <title>Genes of the pig, Sus scrofa, reconstructed with EvidentialGene.</title>
        <authorList>
            <person name="Gilbert D.G."/>
        </authorList>
    </citation>
    <scope>NUCLEOTIDE SEQUENCE</scope>
</reference>
<dbReference type="PROSITE" id="PS50088">
    <property type="entry name" value="ANK_REPEAT"/>
    <property type="match status" value="1"/>
</dbReference>
<accession>A0A480N5N2</accession>
<dbReference type="Gene3D" id="3.30.710.10">
    <property type="entry name" value="Potassium Channel Kv1.1, Chain A"/>
    <property type="match status" value="1"/>
</dbReference>
<dbReference type="Pfam" id="PF00651">
    <property type="entry name" value="BTB"/>
    <property type="match status" value="1"/>
</dbReference>
<name>A0A480N5N2_PIG</name>
<dbReference type="PANTHER" id="PTHR46231">
    <property type="entry name" value="ANKYRIN REPEAT AND BTB/POZ DOMAIN-CONTAINING PROTEIN 1"/>
    <property type="match status" value="1"/>
</dbReference>
<dbReference type="SMART" id="SM00225">
    <property type="entry name" value="BTB"/>
    <property type="match status" value="1"/>
</dbReference>
<dbReference type="InterPro" id="IPR011333">
    <property type="entry name" value="SKP1/BTB/POZ_sf"/>
</dbReference>
<dbReference type="FunFam" id="1.25.40.20:FF:000115">
    <property type="entry name" value="Ankyrin repeat and BTB/POZ domain-containing protein 1"/>
    <property type="match status" value="1"/>
</dbReference>
<dbReference type="InterPro" id="IPR002110">
    <property type="entry name" value="Ankyrin_rpt"/>
</dbReference>
<feature type="repeat" description="ANK" evidence="3">
    <location>
        <begin position="35"/>
        <end position="67"/>
    </location>
</feature>
<organism evidence="5">
    <name type="scientific">Sus scrofa</name>
    <name type="common">Pig</name>
    <dbReference type="NCBI Taxonomy" id="9823"/>
    <lineage>
        <taxon>Eukaryota</taxon>
        <taxon>Metazoa</taxon>
        <taxon>Chordata</taxon>
        <taxon>Craniata</taxon>
        <taxon>Vertebrata</taxon>
        <taxon>Euteleostomi</taxon>
        <taxon>Mammalia</taxon>
        <taxon>Eutheria</taxon>
        <taxon>Laurasiatheria</taxon>
        <taxon>Artiodactyla</taxon>
        <taxon>Suina</taxon>
        <taxon>Suidae</taxon>
        <taxon>Sus</taxon>
    </lineage>
</organism>
<dbReference type="EMBL" id="DQIR01138039">
    <property type="protein sequence ID" value="HDA93515.1"/>
    <property type="molecule type" value="Transcribed_RNA"/>
</dbReference>
<keyword evidence="2 3" id="KW-0040">ANK repeat</keyword>
<dbReference type="PROSITE" id="PS50097">
    <property type="entry name" value="BTB"/>
    <property type="match status" value="1"/>
</dbReference>
<protein>
    <submittedName>
        <fullName evidence="5">Ankyrin repeat and BTB/POZ domain-containing protein 1 isoform 2</fullName>
    </submittedName>
</protein>
<dbReference type="CDD" id="cd18295">
    <property type="entry name" value="BTB1_POZ_ABTB1_BPOZ1"/>
    <property type="match status" value="1"/>
</dbReference>
<dbReference type="SMART" id="SM00248">
    <property type="entry name" value="ANK"/>
    <property type="match status" value="1"/>
</dbReference>
<dbReference type="InterPro" id="IPR036770">
    <property type="entry name" value="Ankyrin_rpt-contain_sf"/>
</dbReference>
<dbReference type="PANTHER" id="PTHR46231:SF1">
    <property type="entry name" value="ANKYRIN REPEAT AND BTB_POZ DOMAIN-CONTAINING PROTEIN 1"/>
    <property type="match status" value="1"/>
</dbReference>
<dbReference type="InterPro" id="IPR000210">
    <property type="entry name" value="BTB/POZ_dom"/>
</dbReference>
<dbReference type="FunFam" id="3.30.710.10:FF:000063">
    <property type="entry name" value="Ankyrin repeat and BTB/POZ domain-containing protein 1"/>
    <property type="match status" value="1"/>
</dbReference>
<evidence type="ECO:0000259" key="4">
    <source>
        <dbReference type="PROSITE" id="PS50097"/>
    </source>
</evidence>
<dbReference type="AlphaFoldDB" id="A0A480N5N2"/>
<evidence type="ECO:0000256" key="3">
    <source>
        <dbReference type="PROSITE-ProRule" id="PRU00023"/>
    </source>
</evidence>